<keyword evidence="2" id="KW-1185">Reference proteome</keyword>
<name>A0A9Q1GNB4_9CARY</name>
<evidence type="ECO:0000313" key="1">
    <source>
        <dbReference type="EMBL" id="KAJ8421673.1"/>
    </source>
</evidence>
<dbReference type="Proteomes" id="UP001153076">
    <property type="component" value="Unassembled WGS sequence"/>
</dbReference>
<comment type="caution">
    <text evidence="1">The sequence shown here is derived from an EMBL/GenBank/DDBJ whole genome shotgun (WGS) entry which is preliminary data.</text>
</comment>
<gene>
    <name evidence="1" type="ORF">Cgig2_012901</name>
</gene>
<protein>
    <submittedName>
        <fullName evidence="1">Uncharacterized protein</fullName>
    </submittedName>
</protein>
<dbReference type="AlphaFoldDB" id="A0A9Q1GNB4"/>
<proteinExistence type="predicted"/>
<evidence type="ECO:0000313" key="2">
    <source>
        <dbReference type="Proteomes" id="UP001153076"/>
    </source>
</evidence>
<reference evidence="1" key="1">
    <citation type="submission" date="2022-04" db="EMBL/GenBank/DDBJ databases">
        <title>Carnegiea gigantea Genome sequencing and assembly v2.</title>
        <authorList>
            <person name="Copetti D."/>
            <person name="Sanderson M.J."/>
            <person name="Burquez A."/>
            <person name="Wojciechowski M.F."/>
        </authorList>
    </citation>
    <scope>NUCLEOTIDE SEQUENCE</scope>
    <source>
        <strain evidence="1">SGP5-SGP5p</strain>
        <tissue evidence="1">Aerial part</tissue>
    </source>
</reference>
<dbReference type="EMBL" id="JAKOGI010002602">
    <property type="protein sequence ID" value="KAJ8421673.1"/>
    <property type="molecule type" value="Genomic_DNA"/>
</dbReference>
<accession>A0A9Q1GNB4</accession>
<sequence length="183" mass="21031">MHSAISQSSISSSIPSQLASSEFTLSDRQCRPPFKMSTNHLKRRRSGFIAVSFSLRRSNYQAVVPQNSPEDSAAVDDSYPSLPRKPLPQKYFRDFKLQEPPGWAFRVSLVVFFISACRWRVLVLSGQGGGWAGSFCHHRQALRRFSGHRRIFRSPESRRNFHKPLFPAQIQLFCPLVVRRQPR</sequence>
<organism evidence="1 2">
    <name type="scientific">Carnegiea gigantea</name>
    <dbReference type="NCBI Taxonomy" id="171969"/>
    <lineage>
        <taxon>Eukaryota</taxon>
        <taxon>Viridiplantae</taxon>
        <taxon>Streptophyta</taxon>
        <taxon>Embryophyta</taxon>
        <taxon>Tracheophyta</taxon>
        <taxon>Spermatophyta</taxon>
        <taxon>Magnoliopsida</taxon>
        <taxon>eudicotyledons</taxon>
        <taxon>Gunneridae</taxon>
        <taxon>Pentapetalae</taxon>
        <taxon>Caryophyllales</taxon>
        <taxon>Cactineae</taxon>
        <taxon>Cactaceae</taxon>
        <taxon>Cactoideae</taxon>
        <taxon>Echinocereeae</taxon>
        <taxon>Carnegiea</taxon>
    </lineage>
</organism>